<evidence type="ECO:0000256" key="5">
    <source>
        <dbReference type="ARBA" id="ARBA00022516"/>
    </source>
</evidence>
<dbReference type="SUPFAM" id="SSF53901">
    <property type="entry name" value="Thiolase-like"/>
    <property type="match status" value="2"/>
</dbReference>
<dbReference type="GO" id="GO:0006633">
    <property type="term" value="P:fatty acid biosynthetic process"/>
    <property type="evidence" value="ECO:0007669"/>
    <property type="project" value="UniProtKB-UniRule"/>
</dbReference>
<evidence type="ECO:0000259" key="14">
    <source>
        <dbReference type="PROSITE" id="PS52004"/>
    </source>
</evidence>
<dbReference type="PROSITE" id="PS00606">
    <property type="entry name" value="KS3_1"/>
    <property type="match status" value="1"/>
</dbReference>
<reference evidence="15 17" key="1">
    <citation type="submission" date="2016-10" db="EMBL/GenBank/DDBJ databases">
        <authorList>
            <person name="de Groot N.N."/>
        </authorList>
    </citation>
    <scope>NUCLEOTIDE SEQUENCE [LARGE SCALE GENOMIC DNA]</scope>
    <source>
        <strain evidence="15 17">WG14</strain>
    </source>
</reference>
<dbReference type="EMBL" id="FMYV01000003">
    <property type="protein sequence ID" value="SDC36637.1"/>
    <property type="molecule type" value="Genomic_DNA"/>
</dbReference>
<evidence type="ECO:0000256" key="3">
    <source>
        <dbReference type="ARBA" id="ARBA00012356"/>
    </source>
</evidence>
<dbReference type="Gene3D" id="3.40.47.10">
    <property type="match status" value="1"/>
</dbReference>
<protein>
    <recommendedName>
        <fullName evidence="4 11">3-oxoacyl-[acyl-carrier-protein] synthase 2</fullName>
        <ecNumber evidence="3 11">2.3.1.179</ecNumber>
    </recommendedName>
</protein>
<dbReference type="InterPro" id="IPR016039">
    <property type="entry name" value="Thiolase-like"/>
</dbReference>
<dbReference type="InterPro" id="IPR017568">
    <property type="entry name" value="3-oxoacyl-ACP_synth-2"/>
</dbReference>
<dbReference type="PROSITE" id="PS52004">
    <property type="entry name" value="KS3_2"/>
    <property type="match status" value="1"/>
</dbReference>
<evidence type="ECO:0000256" key="10">
    <source>
        <dbReference type="ARBA" id="ARBA00023315"/>
    </source>
</evidence>
<evidence type="ECO:0000313" key="15">
    <source>
        <dbReference type="EMBL" id="SDC36637.1"/>
    </source>
</evidence>
<dbReference type="STRING" id="28234.SAMN04488588_0959"/>
<name>A0A1G6L0D8_9BACT</name>
<dbReference type="EMBL" id="SRME01000001">
    <property type="protein sequence ID" value="TGG88795.1"/>
    <property type="molecule type" value="Genomic_DNA"/>
</dbReference>
<dbReference type="EC" id="2.3.1.179" evidence="3 11"/>
<proteinExistence type="inferred from homology"/>
<comment type="function">
    <text evidence="11">Involved in the type II fatty acid elongation cycle. Catalyzes the elongation of a wide range of acyl-ACP by the addition of two carbons from malonyl-ACP to an acyl acceptor. Can efficiently catalyze the conversion of palmitoleoyl-ACP (cis-hexadec-9-enoyl-ACP) to cis-vaccenoyl-ACP (cis-octadec-11-enoyl-ACP), an essential step in the thermal regulation of fatty acid composition.</text>
</comment>
<reference evidence="16 18" key="2">
    <citation type="submission" date="2019-04" db="EMBL/GenBank/DDBJ databases">
        <title>Draft genome sequence data and analysis of a Fermenting Bacterium, Geotoga petraea strain HO-Geo1, isolated from heavy-oil petroleum reservoir in Russia.</title>
        <authorList>
            <person name="Grouzdev D.S."/>
            <person name="Semenova E.M."/>
            <person name="Sokolova D.S."/>
            <person name="Tourova T.P."/>
            <person name="Poltaraus A.B."/>
            <person name="Nazina T.N."/>
        </authorList>
    </citation>
    <scope>NUCLEOTIDE SEQUENCE [LARGE SCALE GENOMIC DNA]</scope>
    <source>
        <strain evidence="16 18">HO-Geo1</strain>
    </source>
</reference>
<evidence type="ECO:0000313" key="17">
    <source>
        <dbReference type="Proteomes" id="UP000199322"/>
    </source>
</evidence>
<gene>
    <name evidence="16" type="primary">fabF</name>
    <name evidence="16" type="ORF">E4650_00950</name>
    <name evidence="15" type="ORF">SAMN04488588_0959</name>
</gene>
<dbReference type="NCBIfam" id="TIGR03150">
    <property type="entry name" value="fabF"/>
    <property type="match status" value="1"/>
</dbReference>
<evidence type="ECO:0000256" key="9">
    <source>
        <dbReference type="ARBA" id="ARBA00023160"/>
    </source>
</evidence>
<keyword evidence="6 11" id="KW-0808">Transferase</keyword>
<dbReference type="AlphaFoldDB" id="A0A1G6L0D8"/>
<dbReference type="Pfam" id="PF02801">
    <property type="entry name" value="Ketoacyl-synt_C"/>
    <property type="match status" value="1"/>
</dbReference>
<evidence type="ECO:0000313" key="18">
    <source>
        <dbReference type="Proteomes" id="UP000297288"/>
    </source>
</evidence>
<evidence type="ECO:0000256" key="2">
    <source>
        <dbReference type="ARBA" id="ARBA00008467"/>
    </source>
</evidence>
<dbReference type="CDD" id="cd00834">
    <property type="entry name" value="KAS_I_II"/>
    <property type="match status" value="1"/>
</dbReference>
<feature type="domain" description="Ketosynthase family 3 (KS3)" evidence="14">
    <location>
        <begin position="1"/>
        <end position="409"/>
    </location>
</feature>
<keyword evidence="5 11" id="KW-0444">Lipid biosynthesis</keyword>
<evidence type="ECO:0000256" key="12">
    <source>
        <dbReference type="PIRSR" id="PIRSR000447-1"/>
    </source>
</evidence>
<dbReference type="NCBIfam" id="NF005589">
    <property type="entry name" value="PRK07314.1"/>
    <property type="match status" value="1"/>
</dbReference>
<comment type="catalytic activity">
    <reaction evidence="11">
        <text>(9Z)-hexadecenoyl-[ACP] + malonyl-[ACP] + H(+) = 3-oxo-(11Z)-octadecenoyl-[ACP] + holo-[ACP] + CO2</text>
        <dbReference type="Rhea" id="RHEA:55040"/>
        <dbReference type="Rhea" id="RHEA-COMP:9623"/>
        <dbReference type="Rhea" id="RHEA-COMP:9685"/>
        <dbReference type="Rhea" id="RHEA-COMP:10800"/>
        <dbReference type="Rhea" id="RHEA-COMP:14074"/>
        <dbReference type="ChEBI" id="CHEBI:15378"/>
        <dbReference type="ChEBI" id="CHEBI:16526"/>
        <dbReference type="ChEBI" id="CHEBI:64479"/>
        <dbReference type="ChEBI" id="CHEBI:78449"/>
        <dbReference type="ChEBI" id="CHEBI:83989"/>
        <dbReference type="ChEBI" id="CHEBI:138538"/>
        <dbReference type="EC" id="2.3.1.179"/>
    </reaction>
</comment>
<keyword evidence="9 11" id="KW-0275">Fatty acid biosynthesis</keyword>
<dbReference type="GO" id="GO:0005829">
    <property type="term" value="C:cytosol"/>
    <property type="evidence" value="ECO:0007669"/>
    <property type="project" value="TreeGrafter"/>
</dbReference>
<sequence>MKKVVVTGIGTINAIAKNKDEMVNSLKEMKIGIDKITQFDTSEHKVSIAAEVKDFDPKQYMDKKKARRYDRVLQFAMVSSQQALEDSKLPEEGDWKENAAVLIASGIGGFKTLNVEFEKLHSRGPKSVSPFLIPMMIADMASGVVSIENGIKGPNYSTMSACASAVHAIINATMMIKHGYIDVALAGGTEACIDPMPIAAFANMTALSQRNDDPKTASRPFDKNRDGFVMGEGSSTLILESEEHALARGAKIYGYIEGFGMSGDAYHISKSDPEGKGAAKAMKQAIEMAGITPEQIDLINAHATSTPVGDQSEIKALRDVMGDSINNSIIQSNKTLFGHSLGAAGANELVASIIESENGFAHGMPNLFERDDEFIGLNIPNKTINADIKYILKNSFGFGGHNACLVYRKK</sequence>
<comment type="catalytic activity">
    <reaction evidence="11">
        <text>a fatty acyl-[ACP] + malonyl-[ACP] + H(+) = a 3-oxoacyl-[ACP] + holo-[ACP] + CO2</text>
        <dbReference type="Rhea" id="RHEA:22836"/>
        <dbReference type="Rhea" id="RHEA-COMP:9623"/>
        <dbReference type="Rhea" id="RHEA-COMP:9685"/>
        <dbReference type="Rhea" id="RHEA-COMP:9916"/>
        <dbReference type="Rhea" id="RHEA-COMP:14125"/>
        <dbReference type="ChEBI" id="CHEBI:15378"/>
        <dbReference type="ChEBI" id="CHEBI:16526"/>
        <dbReference type="ChEBI" id="CHEBI:64479"/>
        <dbReference type="ChEBI" id="CHEBI:78449"/>
        <dbReference type="ChEBI" id="CHEBI:78776"/>
        <dbReference type="ChEBI" id="CHEBI:138651"/>
    </reaction>
</comment>
<evidence type="ECO:0000256" key="11">
    <source>
        <dbReference type="PIRNR" id="PIRNR000447"/>
    </source>
</evidence>
<dbReference type="GO" id="GO:0004315">
    <property type="term" value="F:3-oxoacyl-[acyl-carrier-protein] synthase activity"/>
    <property type="evidence" value="ECO:0007669"/>
    <property type="project" value="UniProtKB-UniRule"/>
</dbReference>
<dbReference type="InterPro" id="IPR020841">
    <property type="entry name" value="PKS_Beta-ketoAc_synthase_dom"/>
</dbReference>
<dbReference type="UniPathway" id="UPA00094"/>
<dbReference type="Proteomes" id="UP000199322">
    <property type="component" value="Unassembled WGS sequence"/>
</dbReference>
<dbReference type="PIRSF" id="PIRSF000447">
    <property type="entry name" value="KAS_II"/>
    <property type="match status" value="1"/>
</dbReference>
<dbReference type="PANTHER" id="PTHR11712:SF336">
    <property type="entry name" value="3-OXOACYL-[ACYL-CARRIER-PROTEIN] SYNTHASE, MITOCHONDRIAL"/>
    <property type="match status" value="1"/>
</dbReference>
<evidence type="ECO:0000256" key="13">
    <source>
        <dbReference type="RuleBase" id="RU003694"/>
    </source>
</evidence>
<dbReference type="PANTHER" id="PTHR11712">
    <property type="entry name" value="POLYKETIDE SYNTHASE-RELATED"/>
    <property type="match status" value="1"/>
</dbReference>
<keyword evidence="10 11" id="KW-0012">Acyltransferase</keyword>
<evidence type="ECO:0000256" key="4">
    <source>
        <dbReference type="ARBA" id="ARBA00014657"/>
    </source>
</evidence>
<evidence type="ECO:0000256" key="8">
    <source>
        <dbReference type="ARBA" id="ARBA00023098"/>
    </source>
</evidence>
<feature type="active site" description="For beta-ketoacyl synthase activity" evidence="12">
    <location>
        <position position="162"/>
    </location>
</feature>
<evidence type="ECO:0000256" key="6">
    <source>
        <dbReference type="ARBA" id="ARBA00022679"/>
    </source>
</evidence>
<keyword evidence="8" id="KW-0443">Lipid metabolism</keyword>
<dbReference type="InterPro" id="IPR018201">
    <property type="entry name" value="Ketoacyl_synth_AS"/>
</dbReference>
<evidence type="ECO:0000256" key="7">
    <source>
        <dbReference type="ARBA" id="ARBA00022832"/>
    </source>
</evidence>
<keyword evidence="17" id="KW-1185">Reference proteome</keyword>
<dbReference type="OrthoDB" id="9808669at2"/>
<dbReference type="Proteomes" id="UP000297288">
    <property type="component" value="Unassembled WGS sequence"/>
</dbReference>
<dbReference type="FunFam" id="3.40.47.10:FF:000018">
    <property type="entry name" value="3-oxoacyl-[acyl-carrier-protein] synthase 2"/>
    <property type="match status" value="1"/>
</dbReference>
<dbReference type="Pfam" id="PF00109">
    <property type="entry name" value="ketoacyl-synt"/>
    <property type="match status" value="1"/>
</dbReference>
<dbReference type="InterPro" id="IPR014030">
    <property type="entry name" value="Ketoacyl_synth_N"/>
</dbReference>
<comment type="pathway">
    <text evidence="1 11">Lipid metabolism; fatty acid biosynthesis.</text>
</comment>
<keyword evidence="7" id="KW-0276">Fatty acid metabolism</keyword>
<dbReference type="SMART" id="SM00825">
    <property type="entry name" value="PKS_KS"/>
    <property type="match status" value="1"/>
</dbReference>
<comment type="similarity">
    <text evidence="2 11 13">Belongs to the thiolase-like superfamily. Beta-ketoacyl-ACP synthases family.</text>
</comment>
<organism evidence="15 17">
    <name type="scientific">Geotoga petraea</name>
    <dbReference type="NCBI Taxonomy" id="28234"/>
    <lineage>
        <taxon>Bacteria</taxon>
        <taxon>Thermotogati</taxon>
        <taxon>Thermotogota</taxon>
        <taxon>Thermotogae</taxon>
        <taxon>Petrotogales</taxon>
        <taxon>Petrotogaceae</taxon>
        <taxon>Geotoga</taxon>
    </lineage>
</organism>
<accession>A0A1G6L0D8</accession>
<dbReference type="RefSeq" id="WP_091403236.1">
    <property type="nucleotide sequence ID" value="NZ_FMYV01000003.1"/>
</dbReference>
<evidence type="ECO:0000313" key="16">
    <source>
        <dbReference type="EMBL" id="TGG88795.1"/>
    </source>
</evidence>
<dbReference type="InterPro" id="IPR014031">
    <property type="entry name" value="Ketoacyl_synth_C"/>
</dbReference>
<dbReference type="InterPro" id="IPR000794">
    <property type="entry name" value="Beta-ketoacyl_synthase"/>
</dbReference>
<evidence type="ECO:0000256" key="1">
    <source>
        <dbReference type="ARBA" id="ARBA00005194"/>
    </source>
</evidence>